<keyword evidence="2" id="KW-1185">Reference proteome</keyword>
<dbReference type="EMBL" id="PEJP01000009">
    <property type="protein sequence ID" value="RYO70693.1"/>
    <property type="molecule type" value="Genomic_DNA"/>
</dbReference>
<sequence>MLTEEEKAGIGGWVTELRGNGSDGVVAEISTRSENWEVRRGNDRWWKWNGPAAEE</sequence>
<organism evidence="1 2">
    <name type="scientific">Alternaria arborescens</name>
    <dbReference type="NCBI Taxonomy" id="156630"/>
    <lineage>
        <taxon>Eukaryota</taxon>
        <taxon>Fungi</taxon>
        <taxon>Dikarya</taxon>
        <taxon>Ascomycota</taxon>
        <taxon>Pezizomycotina</taxon>
        <taxon>Dothideomycetes</taxon>
        <taxon>Pleosporomycetidae</taxon>
        <taxon>Pleosporales</taxon>
        <taxon>Pleosporineae</taxon>
        <taxon>Pleosporaceae</taxon>
        <taxon>Alternaria</taxon>
        <taxon>Alternaria sect. Alternaria</taxon>
    </lineage>
</organism>
<gene>
    <name evidence="1" type="ORF">AA0113_g2796</name>
</gene>
<accession>A0A4Q4SKJ8</accession>
<protein>
    <submittedName>
        <fullName evidence="1">Uncharacterized protein</fullName>
    </submittedName>
</protein>
<proteinExistence type="predicted"/>
<name>A0A4Q4SKJ8_9PLEO</name>
<reference evidence="2" key="1">
    <citation type="journal article" date="2019" name="bioRxiv">
        <title>Genomics, evolutionary history and diagnostics of the Alternaria alternata species group including apple and Asian pear pathotypes.</title>
        <authorList>
            <person name="Armitage A.D."/>
            <person name="Cockerton H.M."/>
            <person name="Sreenivasaprasad S."/>
            <person name="Woodhall J.W."/>
            <person name="Lane C.R."/>
            <person name="Harrison R.J."/>
            <person name="Clarkson J.P."/>
        </authorList>
    </citation>
    <scope>NUCLEOTIDE SEQUENCE [LARGE SCALE GENOMIC DNA]</scope>
    <source>
        <strain evidence="2">RGR 97.0016</strain>
    </source>
</reference>
<dbReference type="Proteomes" id="UP000293823">
    <property type="component" value="Unassembled WGS sequence"/>
</dbReference>
<dbReference type="AlphaFoldDB" id="A0A4Q4SKJ8"/>
<evidence type="ECO:0000313" key="2">
    <source>
        <dbReference type="Proteomes" id="UP000293823"/>
    </source>
</evidence>
<comment type="caution">
    <text evidence="1">The sequence shown here is derived from an EMBL/GenBank/DDBJ whole genome shotgun (WGS) entry which is preliminary data.</text>
</comment>
<evidence type="ECO:0000313" key="1">
    <source>
        <dbReference type="EMBL" id="RYO70693.1"/>
    </source>
</evidence>